<dbReference type="AlphaFoldDB" id="A0A6J6F250"/>
<feature type="domain" description="DUF559" evidence="1">
    <location>
        <begin position="223"/>
        <end position="296"/>
    </location>
</feature>
<dbReference type="InterPro" id="IPR007569">
    <property type="entry name" value="DUF559"/>
</dbReference>
<accession>A0A6J6F250</accession>
<dbReference type="EMBL" id="CAEZTS010000100">
    <property type="protein sequence ID" value="CAB4582902.1"/>
    <property type="molecule type" value="Genomic_DNA"/>
</dbReference>
<sequence length="305" mass="34241">MKLQMLHDIASAQHGLITRAQLLDTGEAPRAWRRLHDAGLLVPRHTNVSALMGFPATRDQRLMAATLALNGIGVASHRSAAYLYGAWTPKDDEPIDIIVPDRGGGRVLHGVTIHRPRDREDLAPLRLDGIRVTTATRTLIDLGAVSPYAVPSVTERMLIAGHTTREHLTRAVARHSERGRAGIGPMRELLSSWPYSDRPADSVFELRMDRLLAVHGMPPHLTQIEIGPYRVDLGWPEFMVAGELDGWGKYERLAQFRDQARRDAYLQIRGWLVVHFTWREVTRSPRKVIAELQAALRSRGWKPGL</sequence>
<reference evidence="2" key="1">
    <citation type="submission" date="2020-05" db="EMBL/GenBank/DDBJ databases">
        <authorList>
            <person name="Chiriac C."/>
            <person name="Salcher M."/>
            <person name="Ghai R."/>
            <person name="Kavagutti S V."/>
        </authorList>
    </citation>
    <scope>NUCLEOTIDE SEQUENCE</scope>
</reference>
<dbReference type="Gene3D" id="3.40.960.10">
    <property type="entry name" value="VSR Endonuclease"/>
    <property type="match status" value="1"/>
</dbReference>
<organism evidence="2">
    <name type="scientific">freshwater metagenome</name>
    <dbReference type="NCBI Taxonomy" id="449393"/>
    <lineage>
        <taxon>unclassified sequences</taxon>
        <taxon>metagenomes</taxon>
        <taxon>ecological metagenomes</taxon>
    </lineage>
</organism>
<evidence type="ECO:0000313" key="2">
    <source>
        <dbReference type="EMBL" id="CAB4582902.1"/>
    </source>
</evidence>
<dbReference type="Pfam" id="PF04480">
    <property type="entry name" value="DUF559"/>
    <property type="match status" value="1"/>
</dbReference>
<proteinExistence type="predicted"/>
<name>A0A6J6F250_9ZZZZ</name>
<dbReference type="SUPFAM" id="SSF52980">
    <property type="entry name" value="Restriction endonuclease-like"/>
    <property type="match status" value="1"/>
</dbReference>
<protein>
    <submittedName>
        <fullName evidence="2">Unannotated protein</fullName>
    </submittedName>
</protein>
<dbReference type="InterPro" id="IPR011335">
    <property type="entry name" value="Restrct_endonuc-II-like"/>
</dbReference>
<evidence type="ECO:0000259" key="1">
    <source>
        <dbReference type="Pfam" id="PF04480"/>
    </source>
</evidence>
<gene>
    <name evidence="2" type="ORF">UFOPK1722_01161</name>
</gene>